<protein>
    <submittedName>
        <fullName evidence="2">Uncharacterized protein LOC112489789 isoform X1</fullName>
    </submittedName>
</protein>
<dbReference type="InParanoid" id="A0A6P6FRG5"/>
<accession>A0A6P6FRG5</accession>
<dbReference type="Proteomes" id="UP001652623">
    <property type="component" value="Chromosome 7"/>
</dbReference>
<dbReference type="AlphaFoldDB" id="A0A6P6FRG5"/>
<evidence type="ECO:0000313" key="1">
    <source>
        <dbReference type="Proteomes" id="UP001652623"/>
    </source>
</evidence>
<organism evidence="1 2">
    <name type="scientific">Ziziphus jujuba</name>
    <name type="common">Chinese jujube</name>
    <name type="synonym">Ziziphus sativa</name>
    <dbReference type="NCBI Taxonomy" id="326968"/>
    <lineage>
        <taxon>Eukaryota</taxon>
        <taxon>Viridiplantae</taxon>
        <taxon>Streptophyta</taxon>
        <taxon>Embryophyta</taxon>
        <taxon>Tracheophyta</taxon>
        <taxon>Spermatophyta</taxon>
        <taxon>Magnoliopsida</taxon>
        <taxon>eudicotyledons</taxon>
        <taxon>Gunneridae</taxon>
        <taxon>Pentapetalae</taxon>
        <taxon>rosids</taxon>
        <taxon>fabids</taxon>
        <taxon>Rosales</taxon>
        <taxon>Rhamnaceae</taxon>
        <taxon>Paliureae</taxon>
        <taxon>Ziziphus</taxon>
    </lineage>
</organism>
<sequence>MQNSEYVLNDHMCDNGSYGRNYYNDHRGRFYGRGRGRGRGGRFFKPRCQIYDQIGHTAKLCYYNSGSFVFHNAGLPSNVGFQNAFGPTQSHLVQLAFTPISGVFGPYSSKVNFNSGRVPCQFHSPNFAGSYLPPGNCGDSMVGFQGGIDYVNQQGIRQVSPTGLGSSNVNCALPMMLGSSEHPNSTVNSAVNSGISGDGRVSVNYTVTPVLIGDPNWYLDSEATNHVISNSHNLSHQVEYIGK</sequence>
<dbReference type="KEGG" id="zju:112489789"/>
<keyword evidence="1" id="KW-1185">Reference proteome</keyword>
<reference evidence="2" key="1">
    <citation type="submission" date="2025-08" db="UniProtKB">
        <authorList>
            <consortium name="RefSeq"/>
        </authorList>
    </citation>
    <scope>IDENTIFICATION</scope>
    <source>
        <tissue evidence="2">Seedling</tissue>
    </source>
</reference>
<evidence type="ECO:0000313" key="2">
    <source>
        <dbReference type="RefSeq" id="XP_024924584.2"/>
    </source>
</evidence>
<name>A0A6P6FRG5_ZIZJJ</name>
<dbReference type="GeneID" id="112489789"/>
<proteinExistence type="predicted"/>
<dbReference type="RefSeq" id="XP_024924584.2">
    <property type="nucleotide sequence ID" value="XM_025068816.3"/>
</dbReference>
<gene>
    <name evidence="2" type="primary">LOC112489789</name>
</gene>